<dbReference type="Pfam" id="PF04542">
    <property type="entry name" value="Sigma70_r2"/>
    <property type="match status" value="1"/>
</dbReference>
<dbReference type="PANTHER" id="PTHR43133">
    <property type="entry name" value="RNA POLYMERASE ECF-TYPE SIGMA FACTO"/>
    <property type="match status" value="1"/>
</dbReference>
<evidence type="ECO:0000259" key="7">
    <source>
        <dbReference type="Pfam" id="PF04542"/>
    </source>
</evidence>
<dbReference type="CDD" id="cd06171">
    <property type="entry name" value="Sigma70_r4"/>
    <property type="match status" value="1"/>
</dbReference>
<dbReference type="Proteomes" id="UP000636010">
    <property type="component" value="Unassembled WGS sequence"/>
</dbReference>
<dbReference type="SUPFAM" id="SSF88659">
    <property type="entry name" value="Sigma3 and sigma4 domains of RNA polymerase sigma factors"/>
    <property type="match status" value="1"/>
</dbReference>
<evidence type="ECO:0000256" key="5">
    <source>
        <dbReference type="ARBA" id="ARBA00023163"/>
    </source>
</evidence>
<dbReference type="NCBIfam" id="TIGR02937">
    <property type="entry name" value="sigma70-ECF"/>
    <property type="match status" value="1"/>
</dbReference>
<comment type="caution">
    <text evidence="9">The sequence shown here is derived from an EMBL/GenBank/DDBJ whole genome shotgun (WGS) entry which is preliminary data.</text>
</comment>
<dbReference type="Gene3D" id="1.10.10.10">
    <property type="entry name" value="Winged helix-like DNA-binding domain superfamily/Winged helix DNA-binding domain"/>
    <property type="match status" value="1"/>
</dbReference>
<evidence type="ECO:0000256" key="6">
    <source>
        <dbReference type="RuleBase" id="RU000716"/>
    </source>
</evidence>
<protein>
    <recommendedName>
        <fullName evidence="6">RNA polymerase sigma factor</fullName>
    </recommendedName>
</protein>
<dbReference type="EMBL" id="BMEC01000011">
    <property type="protein sequence ID" value="GGC45186.1"/>
    <property type="molecule type" value="Genomic_DNA"/>
</dbReference>
<keyword evidence="10" id="KW-1185">Reference proteome</keyword>
<name>A0ABQ1MRG3_9BACT</name>
<dbReference type="InterPro" id="IPR007627">
    <property type="entry name" value="RNA_pol_sigma70_r2"/>
</dbReference>
<dbReference type="SUPFAM" id="SSF88946">
    <property type="entry name" value="Sigma2 domain of RNA polymerase sigma factors"/>
    <property type="match status" value="1"/>
</dbReference>
<keyword evidence="5 6" id="KW-0804">Transcription</keyword>
<dbReference type="InterPro" id="IPR013325">
    <property type="entry name" value="RNA_pol_sigma_r2"/>
</dbReference>
<evidence type="ECO:0000313" key="9">
    <source>
        <dbReference type="EMBL" id="GGC45186.1"/>
    </source>
</evidence>
<dbReference type="InterPro" id="IPR000838">
    <property type="entry name" value="RNA_pol_sigma70_ECF_CS"/>
</dbReference>
<keyword evidence="3 6" id="KW-0731">Sigma factor</keyword>
<dbReference type="RefSeq" id="WP_229712635.1">
    <property type="nucleotide sequence ID" value="NZ_BAABHU010000011.1"/>
</dbReference>
<sequence>METTTTIEIHQDLIESCKAGSQQAFGKLYHLYAKAMYNVALRIIKVEEEAQDILQESFVKAFNKINQYEYQANFGAWLKRIVINQALDNIRKKKDIISKDIEGMEIAEQEEVDWQEVDFTIERVKKAIMALPDGFRVVASMYLFEGFEHKEIAQILGVTESTSKSQFHRAKIKLKEILKTYEN</sequence>
<keyword evidence="4 6" id="KW-0238">DNA-binding</keyword>
<dbReference type="Gene3D" id="1.10.1740.10">
    <property type="match status" value="1"/>
</dbReference>
<evidence type="ECO:0000259" key="8">
    <source>
        <dbReference type="Pfam" id="PF08281"/>
    </source>
</evidence>
<keyword evidence="2 6" id="KW-0805">Transcription regulation</keyword>
<gene>
    <name evidence="9" type="ORF">GCM10011506_33480</name>
</gene>
<evidence type="ECO:0000313" key="10">
    <source>
        <dbReference type="Proteomes" id="UP000636010"/>
    </source>
</evidence>
<dbReference type="InterPro" id="IPR039425">
    <property type="entry name" value="RNA_pol_sigma-70-like"/>
</dbReference>
<dbReference type="InterPro" id="IPR036388">
    <property type="entry name" value="WH-like_DNA-bd_sf"/>
</dbReference>
<evidence type="ECO:0000256" key="4">
    <source>
        <dbReference type="ARBA" id="ARBA00023125"/>
    </source>
</evidence>
<dbReference type="InterPro" id="IPR014284">
    <property type="entry name" value="RNA_pol_sigma-70_dom"/>
</dbReference>
<proteinExistence type="inferred from homology"/>
<dbReference type="PANTHER" id="PTHR43133:SF51">
    <property type="entry name" value="RNA POLYMERASE SIGMA FACTOR"/>
    <property type="match status" value="1"/>
</dbReference>
<dbReference type="InterPro" id="IPR013324">
    <property type="entry name" value="RNA_pol_sigma_r3/r4-like"/>
</dbReference>
<organism evidence="9 10">
    <name type="scientific">Marivirga lumbricoides</name>
    <dbReference type="NCBI Taxonomy" id="1046115"/>
    <lineage>
        <taxon>Bacteria</taxon>
        <taxon>Pseudomonadati</taxon>
        <taxon>Bacteroidota</taxon>
        <taxon>Cytophagia</taxon>
        <taxon>Cytophagales</taxon>
        <taxon>Marivirgaceae</taxon>
        <taxon>Marivirga</taxon>
    </lineage>
</organism>
<evidence type="ECO:0000256" key="1">
    <source>
        <dbReference type="ARBA" id="ARBA00010641"/>
    </source>
</evidence>
<reference evidence="10" key="1">
    <citation type="journal article" date="2019" name="Int. J. Syst. Evol. Microbiol.">
        <title>The Global Catalogue of Microorganisms (GCM) 10K type strain sequencing project: providing services to taxonomists for standard genome sequencing and annotation.</title>
        <authorList>
            <consortium name="The Broad Institute Genomics Platform"/>
            <consortium name="The Broad Institute Genome Sequencing Center for Infectious Disease"/>
            <person name="Wu L."/>
            <person name="Ma J."/>
        </authorList>
    </citation>
    <scope>NUCLEOTIDE SEQUENCE [LARGE SCALE GENOMIC DNA]</scope>
    <source>
        <strain evidence="10">CGMCC 1.10832</strain>
    </source>
</reference>
<evidence type="ECO:0000256" key="3">
    <source>
        <dbReference type="ARBA" id="ARBA00023082"/>
    </source>
</evidence>
<feature type="domain" description="RNA polymerase sigma factor 70 region 4 type 2" evidence="8">
    <location>
        <begin position="122"/>
        <end position="174"/>
    </location>
</feature>
<evidence type="ECO:0000256" key="2">
    <source>
        <dbReference type="ARBA" id="ARBA00023015"/>
    </source>
</evidence>
<dbReference type="InterPro" id="IPR013249">
    <property type="entry name" value="RNA_pol_sigma70_r4_t2"/>
</dbReference>
<accession>A0ABQ1MRG3</accession>
<dbReference type="Pfam" id="PF08281">
    <property type="entry name" value="Sigma70_r4_2"/>
    <property type="match status" value="1"/>
</dbReference>
<dbReference type="PROSITE" id="PS01063">
    <property type="entry name" value="SIGMA70_ECF"/>
    <property type="match status" value="1"/>
</dbReference>
<comment type="similarity">
    <text evidence="1 6">Belongs to the sigma-70 factor family. ECF subfamily.</text>
</comment>
<feature type="domain" description="RNA polymerase sigma-70 region 2" evidence="7">
    <location>
        <begin position="28"/>
        <end position="94"/>
    </location>
</feature>